<dbReference type="InterPro" id="IPR050983">
    <property type="entry name" value="GST_Omega/HSP26"/>
</dbReference>
<dbReference type="InterPro" id="IPR036249">
    <property type="entry name" value="Thioredoxin-like_sf"/>
</dbReference>
<dbReference type="InterPro" id="IPR040079">
    <property type="entry name" value="Glutathione_S-Trfase"/>
</dbReference>
<sequence>MYELYIANKNYSSWSLRPWLLMVERGIAFHERPVALRDGSSWEAFRRFSPSGKVPCLRDGDTVVWESLAIVEYLAERHPGVWPDEARARAWARCVAAEMHAGFTTLRSTCPMNCAVRVRLHGIDAPLRRDLDRLSELWNEGLACFGGPFLAGPAFGAVDAFFAPVAWRIHSYGLALDEASLAYAQRLRGLPGMQRWYADALTETARLADSEATARRVGTVLEDGRATA</sequence>
<dbReference type="PROSITE" id="PS50404">
    <property type="entry name" value="GST_NTER"/>
    <property type="match status" value="1"/>
</dbReference>
<keyword evidence="3" id="KW-1185">Reference proteome</keyword>
<feature type="domain" description="GST N-terminal" evidence="1">
    <location>
        <begin position="2"/>
        <end position="82"/>
    </location>
</feature>
<dbReference type="InterPro" id="IPR004045">
    <property type="entry name" value="Glutathione_S-Trfase_N"/>
</dbReference>
<dbReference type="CDD" id="cd03194">
    <property type="entry name" value="GST_C_3"/>
    <property type="match status" value="1"/>
</dbReference>
<protein>
    <submittedName>
        <fullName evidence="2">Glutathione S-transferase family protein</fullName>
    </submittedName>
</protein>
<dbReference type="Pfam" id="PF13410">
    <property type="entry name" value="GST_C_2"/>
    <property type="match status" value="1"/>
</dbReference>
<dbReference type="Proteomes" id="UP001381174">
    <property type="component" value="Unassembled WGS sequence"/>
</dbReference>
<dbReference type="SUPFAM" id="SSF47616">
    <property type="entry name" value="GST C-terminal domain-like"/>
    <property type="match status" value="1"/>
</dbReference>
<dbReference type="SFLD" id="SFLDG00358">
    <property type="entry name" value="Main_(cytGST)"/>
    <property type="match status" value="1"/>
</dbReference>
<evidence type="ECO:0000313" key="3">
    <source>
        <dbReference type="Proteomes" id="UP001381174"/>
    </source>
</evidence>
<accession>A0ABU8J8R7</accession>
<name>A0ABU8J8R7_9GAMM</name>
<dbReference type="Pfam" id="PF13409">
    <property type="entry name" value="GST_N_2"/>
    <property type="match status" value="1"/>
</dbReference>
<organism evidence="2 3">
    <name type="scientific">Fulvimonas yonginensis</name>
    <dbReference type="NCBI Taxonomy" id="1495200"/>
    <lineage>
        <taxon>Bacteria</taxon>
        <taxon>Pseudomonadati</taxon>
        <taxon>Pseudomonadota</taxon>
        <taxon>Gammaproteobacteria</taxon>
        <taxon>Lysobacterales</taxon>
        <taxon>Rhodanobacteraceae</taxon>
        <taxon>Fulvimonas</taxon>
    </lineage>
</organism>
<dbReference type="RefSeq" id="WP_336806058.1">
    <property type="nucleotide sequence ID" value="NZ_JBBBNY010000001.1"/>
</dbReference>
<dbReference type="EMBL" id="JBBBNY010000001">
    <property type="protein sequence ID" value="MEI7035447.1"/>
    <property type="molecule type" value="Genomic_DNA"/>
</dbReference>
<proteinExistence type="predicted"/>
<dbReference type="SFLD" id="SFLDS00019">
    <property type="entry name" value="Glutathione_Transferase_(cytos"/>
    <property type="match status" value="1"/>
</dbReference>
<dbReference type="Gene3D" id="3.40.30.10">
    <property type="entry name" value="Glutaredoxin"/>
    <property type="match status" value="1"/>
</dbReference>
<gene>
    <name evidence="2" type="ORF">WAT24_01610</name>
</gene>
<dbReference type="PANTHER" id="PTHR43968:SF6">
    <property type="entry name" value="GLUTATHIONE S-TRANSFERASE OMEGA"/>
    <property type="match status" value="1"/>
</dbReference>
<comment type="caution">
    <text evidence="2">The sequence shown here is derived from an EMBL/GenBank/DDBJ whole genome shotgun (WGS) entry which is preliminary data.</text>
</comment>
<reference evidence="2 3" key="1">
    <citation type="journal article" date="2014" name="Int. J. Syst. Evol. Microbiol.">
        <title>Fulvimonas yonginensis sp. nov., isolated from greenhouse soil, and emended description of the genus Fulvimonas.</title>
        <authorList>
            <person name="Ahn J.H."/>
            <person name="Kim S.J."/>
            <person name="Weon H.Y."/>
            <person name="Hong S.B."/>
            <person name="Seok S.J."/>
            <person name="Kwon S.W."/>
        </authorList>
    </citation>
    <scope>NUCLEOTIDE SEQUENCE [LARGE SCALE GENOMIC DNA]</scope>
    <source>
        <strain evidence="2 3">KACC 16952</strain>
    </source>
</reference>
<dbReference type="SUPFAM" id="SSF52833">
    <property type="entry name" value="Thioredoxin-like"/>
    <property type="match status" value="1"/>
</dbReference>
<dbReference type="CDD" id="cd03043">
    <property type="entry name" value="GST_N_1"/>
    <property type="match status" value="1"/>
</dbReference>
<evidence type="ECO:0000259" key="1">
    <source>
        <dbReference type="PROSITE" id="PS50404"/>
    </source>
</evidence>
<evidence type="ECO:0000313" key="2">
    <source>
        <dbReference type="EMBL" id="MEI7035447.1"/>
    </source>
</evidence>
<dbReference type="PANTHER" id="PTHR43968">
    <property type="match status" value="1"/>
</dbReference>
<dbReference type="InterPro" id="IPR036282">
    <property type="entry name" value="Glutathione-S-Trfase_C_sf"/>
</dbReference>
<dbReference type="Gene3D" id="1.20.1050.10">
    <property type="match status" value="1"/>
</dbReference>